<sequence length="234" mass="27111">MRSQALLFIILLALPSLGRRKDEIHLQWLICEPNPQIVLQKLNEGGRGPHKQSPISYYDTYRPTYAQQGLMFRTKTRKGQETSLIKVRFPKAVSNVPETADCVWDRYGDKTSYTCAKLSLIRGTSLWSDEQVRFAEHYRSIDWQNIAAFGPYLNKKWKLRTKGYKAVFNDVVARSHHLMEIEVKVSTSEGDDVYQMVTKYLRNRGVALCYYQEPKTLRLFRALGVPRVAEVGYL</sequence>
<keyword evidence="1" id="KW-0732">Signal</keyword>
<accession>A0A9P9I7Q4</accession>
<feature type="signal peptide" evidence="1">
    <location>
        <begin position="1"/>
        <end position="20"/>
    </location>
</feature>
<comment type="caution">
    <text evidence="2">The sequence shown here is derived from an EMBL/GenBank/DDBJ whole genome shotgun (WGS) entry which is preliminary data.</text>
</comment>
<dbReference type="Proteomes" id="UP000738349">
    <property type="component" value="Unassembled WGS sequence"/>
</dbReference>
<evidence type="ECO:0000256" key="1">
    <source>
        <dbReference type="SAM" id="SignalP"/>
    </source>
</evidence>
<reference evidence="2" key="1">
    <citation type="journal article" date="2021" name="Nat. Commun.">
        <title>Genetic determinants of endophytism in the Arabidopsis root mycobiome.</title>
        <authorList>
            <person name="Mesny F."/>
            <person name="Miyauchi S."/>
            <person name="Thiergart T."/>
            <person name="Pickel B."/>
            <person name="Atanasova L."/>
            <person name="Karlsson M."/>
            <person name="Huettel B."/>
            <person name="Barry K.W."/>
            <person name="Haridas S."/>
            <person name="Chen C."/>
            <person name="Bauer D."/>
            <person name="Andreopoulos W."/>
            <person name="Pangilinan J."/>
            <person name="LaButti K."/>
            <person name="Riley R."/>
            <person name="Lipzen A."/>
            <person name="Clum A."/>
            <person name="Drula E."/>
            <person name="Henrissat B."/>
            <person name="Kohler A."/>
            <person name="Grigoriev I.V."/>
            <person name="Martin F.M."/>
            <person name="Hacquard S."/>
        </authorList>
    </citation>
    <scope>NUCLEOTIDE SEQUENCE</scope>
    <source>
        <strain evidence="2">MPI-CAGE-AT-0147</strain>
    </source>
</reference>
<dbReference type="AlphaFoldDB" id="A0A9P9I7Q4"/>
<gene>
    <name evidence="2" type="ORF">EDB81DRAFT_672619</name>
</gene>
<organism evidence="2 3">
    <name type="scientific">Dactylonectria macrodidyma</name>
    <dbReference type="NCBI Taxonomy" id="307937"/>
    <lineage>
        <taxon>Eukaryota</taxon>
        <taxon>Fungi</taxon>
        <taxon>Dikarya</taxon>
        <taxon>Ascomycota</taxon>
        <taxon>Pezizomycotina</taxon>
        <taxon>Sordariomycetes</taxon>
        <taxon>Hypocreomycetidae</taxon>
        <taxon>Hypocreales</taxon>
        <taxon>Nectriaceae</taxon>
        <taxon>Dactylonectria</taxon>
    </lineage>
</organism>
<feature type="chain" id="PRO_5040369065" evidence="1">
    <location>
        <begin position="21"/>
        <end position="234"/>
    </location>
</feature>
<protein>
    <submittedName>
        <fullName evidence="2">Uncharacterized protein</fullName>
    </submittedName>
</protein>
<dbReference type="OrthoDB" id="3917713at2759"/>
<proteinExistence type="predicted"/>
<dbReference type="EMBL" id="JAGMUV010000050">
    <property type="protein sequence ID" value="KAH7109700.1"/>
    <property type="molecule type" value="Genomic_DNA"/>
</dbReference>
<evidence type="ECO:0000313" key="2">
    <source>
        <dbReference type="EMBL" id="KAH7109700.1"/>
    </source>
</evidence>
<evidence type="ECO:0000313" key="3">
    <source>
        <dbReference type="Proteomes" id="UP000738349"/>
    </source>
</evidence>
<name>A0A9P9I7Q4_9HYPO</name>
<keyword evidence="3" id="KW-1185">Reference proteome</keyword>